<reference evidence="2 3" key="1">
    <citation type="submission" date="2019-06" db="EMBL/GenBank/DDBJ databases">
        <title>Whole genome sequencing of XDR Enterobacter.</title>
        <authorList>
            <person name="Gnana Soundari P."/>
            <person name="Vijayakumar R."/>
            <person name="Krishnan P."/>
        </authorList>
    </citation>
    <scope>NUCLEOTIDE SEQUENCE [LARGE SCALE GENOMIC DNA]</scope>
    <source>
        <strain evidence="2 3">C126</strain>
    </source>
</reference>
<dbReference type="EMBL" id="CP041054">
    <property type="protein sequence ID" value="QDE47755.1"/>
    <property type="molecule type" value="Genomic_DNA"/>
</dbReference>
<evidence type="ECO:0000256" key="1">
    <source>
        <dbReference type="SAM" id="Phobius"/>
    </source>
</evidence>
<proteinExistence type="predicted"/>
<gene>
    <name evidence="2" type="ORF">EIN43_25930</name>
</gene>
<dbReference type="AlphaFoldDB" id="A0A4Y5ZUV3"/>
<keyword evidence="1" id="KW-0812">Transmembrane</keyword>
<dbReference type="InterPro" id="IPR049458">
    <property type="entry name" value="EpsG-like"/>
</dbReference>
<feature type="transmembrane region" description="Helical" evidence="1">
    <location>
        <begin position="7"/>
        <end position="26"/>
    </location>
</feature>
<organism evidence="2 3">
    <name type="scientific">Enterobacter hormaechei</name>
    <dbReference type="NCBI Taxonomy" id="158836"/>
    <lineage>
        <taxon>Bacteria</taxon>
        <taxon>Pseudomonadati</taxon>
        <taxon>Pseudomonadota</taxon>
        <taxon>Gammaproteobacteria</taxon>
        <taxon>Enterobacterales</taxon>
        <taxon>Enterobacteriaceae</taxon>
        <taxon>Enterobacter</taxon>
        <taxon>Enterobacter cloacae complex</taxon>
    </lineage>
</organism>
<evidence type="ECO:0000313" key="2">
    <source>
        <dbReference type="EMBL" id="QDE47755.1"/>
    </source>
</evidence>
<keyword evidence="1" id="KW-1133">Transmembrane helix</keyword>
<protein>
    <submittedName>
        <fullName evidence="2">Uncharacterized protein</fullName>
    </submittedName>
</protein>
<dbReference type="Pfam" id="PF14897">
    <property type="entry name" value="EpsG"/>
    <property type="match status" value="1"/>
</dbReference>
<evidence type="ECO:0000313" key="3">
    <source>
        <dbReference type="Proteomes" id="UP000318237"/>
    </source>
</evidence>
<feature type="transmembrane region" description="Helical" evidence="1">
    <location>
        <begin position="64"/>
        <end position="82"/>
    </location>
</feature>
<accession>A0A4Y5ZUV3</accession>
<name>A0A4Y5ZUV3_9ENTR</name>
<feature type="transmembrane region" description="Helical" evidence="1">
    <location>
        <begin position="32"/>
        <end position="52"/>
    </location>
</feature>
<dbReference type="Proteomes" id="UP000318237">
    <property type="component" value="Chromosome"/>
</dbReference>
<sequence>MALVLDQIRQFVAICISFFAFNHLLQGNTKKFYKFILFAALFHYSALFVLLFRMLINLKKKNYYCWPSCCGFLCFLGGVIILI</sequence>
<keyword evidence="1" id="KW-0472">Membrane</keyword>